<evidence type="ECO:0000313" key="2">
    <source>
        <dbReference type="EMBL" id="KAF2189596.1"/>
    </source>
</evidence>
<name>A0A6A6EIA1_9PEZI</name>
<keyword evidence="1" id="KW-0732">Signal</keyword>
<feature type="chain" id="PRO_5025520199" evidence="1">
    <location>
        <begin position="16"/>
        <end position="358"/>
    </location>
</feature>
<keyword evidence="3" id="KW-1185">Reference proteome</keyword>
<accession>A0A6A6EIA1</accession>
<proteinExistence type="predicted"/>
<dbReference type="EMBL" id="ML994620">
    <property type="protein sequence ID" value="KAF2189596.1"/>
    <property type="molecule type" value="Genomic_DNA"/>
</dbReference>
<protein>
    <submittedName>
        <fullName evidence="2">Uncharacterized protein</fullName>
    </submittedName>
</protein>
<dbReference type="AlphaFoldDB" id="A0A6A6EIA1"/>
<feature type="signal peptide" evidence="1">
    <location>
        <begin position="1"/>
        <end position="15"/>
    </location>
</feature>
<organism evidence="2 3">
    <name type="scientific">Zopfia rhizophila CBS 207.26</name>
    <dbReference type="NCBI Taxonomy" id="1314779"/>
    <lineage>
        <taxon>Eukaryota</taxon>
        <taxon>Fungi</taxon>
        <taxon>Dikarya</taxon>
        <taxon>Ascomycota</taxon>
        <taxon>Pezizomycotina</taxon>
        <taxon>Dothideomycetes</taxon>
        <taxon>Dothideomycetes incertae sedis</taxon>
        <taxon>Zopfiaceae</taxon>
        <taxon>Zopfia</taxon>
    </lineage>
</organism>
<evidence type="ECO:0000313" key="3">
    <source>
        <dbReference type="Proteomes" id="UP000800200"/>
    </source>
</evidence>
<dbReference type="Proteomes" id="UP000800200">
    <property type="component" value="Unassembled WGS sequence"/>
</dbReference>
<evidence type="ECO:0000256" key="1">
    <source>
        <dbReference type="SAM" id="SignalP"/>
    </source>
</evidence>
<sequence>MILLPYFFLVPLISSYVIRDRRDASLSNYGPPPGIGFHLTTSYAIAAIRYPNGTAEDLLRVEAGTEYKALISRMANPLSRRKCQTQWEKFQCSIAHTKRQLNKHLGRPATEDIGILARFLLDINAAVEKKLGFATTHKIFPVFPILPALEEEDIQDAFEYADLDWLLAERRSYHTYWETNAAYAGVGYGLCKSTTNLERCEDEERDMRLERVLFLNFDDSSFRATLQPMQNAYWDYIDASTLHLDLGRSQLPDNEVDRARFWASIQEAIVDVGSTLTRPPNKVILIGEHADDPDFAETVKEAIWELIEFDASFLLEANAGTDSMILAARGAAELAGRAQYWESEGEGNEQQEFAGELR</sequence>
<dbReference type="OrthoDB" id="3643156at2759"/>
<reference evidence="2" key="1">
    <citation type="journal article" date="2020" name="Stud. Mycol.">
        <title>101 Dothideomycetes genomes: a test case for predicting lifestyles and emergence of pathogens.</title>
        <authorList>
            <person name="Haridas S."/>
            <person name="Albert R."/>
            <person name="Binder M."/>
            <person name="Bloem J."/>
            <person name="Labutti K."/>
            <person name="Salamov A."/>
            <person name="Andreopoulos B."/>
            <person name="Baker S."/>
            <person name="Barry K."/>
            <person name="Bills G."/>
            <person name="Bluhm B."/>
            <person name="Cannon C."/>
            <person name="Castanera R."/>
            <person name="Culley D."/>
            <person name="Daum C."/>
            <person name="Ezra D."/>
            <person name="Gonzalez J."/>
            <person name="Henrissat B."/>
            <person name="Kuo A."/>
            <person name="Liang C."/>
            <person name="Lipzen A."/>
            <person name="Lutzoni F."/>
            <person name="Magnuson J."/>
            <person name="Mondo S."/>
            <person name="Nolan M."/>
            <person name="Ohm R."/>
            <person name="Pangilinan J."/>
            <person name="Park H.-J."/>
            <person name="Ramirez L."/>
            <person name="Alfaro M."/>
            <person name="Sun H."/>
            <person name="Tritt A."/>
            <person name="Yoshinaga Y."/>
            <person name="Zwiers L.-H."/>
            <person name="Turgeon B."/>
            <person name="Goodwin S."/>
            <person name="Spatafora J."/>
            <person name="Crous P."/>
            <person name="Grigoriev I."/>
        </authorList>
    </citation>
    <scope>NUCLEOTIDE SEQUENCE</scope>
    <source>
        <strain evidence="2">CBS 207.26</strain>
    </source>
</reference>
<gene>
    <name evidence="2" type="ORF">K469DRAFT_625359</name>
</gene>